<keyword evidence="3" id="KW-1185">Reference proteome</keyword>
<dbReference type="EMBL" id="CAKOGP040000557">
    <property type="protein sequence ID" value="CAJ1936656.1"/>
    <property type="molecule type" value="Genomic_DNA"/>
</dbReference>
<evidence type="ECO:0000313" key="2">
    <source>
        <dbReference type="EMBL" id="CAJ1936656.1"/>
    </source>
</evidence>
<gene>
    <name evidence="2" type="ORF">CYCCA115_LOCUS5301</name>
</gene>
<evidence type="ECO:0000256" key="1">
    <source>
        <dbReference type="SAM" id="MobiDB-lite"/>
    </source>
</evidence>
<dbReference type="AlphaFoldDB" id="A0AAD2FGE2"/>
<reference evidence="2" key="1">
    <citation type="submission" date="2023-08" db="EMBL/GenBank/DDBJ databases">
        <authorList>
            <person name="Audoor S."/>
            <person name="Bilcke G."/>
        </authorList>
    </citation>
    <scope>NUCLEOTIDE SEQUENCE</scope>
</reference>
<dbReference type="Proteomes" id="UP001295423">
    <property type="component" value="Unassembled WGS sequence"/>
</dbReference>
<protein>
    <submittedName>
        <fullName evidence="2">Uncharacterized protein</fullName>
    </submittedName>
</protein>
<name>A0AAD2FGE2_9STRA</name>
<organism evidence="2 3">
    <name type="scientific">Cylindrotheca closterium</name>
    <dbReference type="NCBI Taxonomy" id="2856"/>
    <lineage>
        <taxon>Eukaryota</taxon>
        <taxon>Sar</taxon>
        <taxon>Stramenopiles</taxon>
        <taxon>Ochrophyta</taxon>
        <taxon>Bacillariophyta</taxon>
        <taxon>Bacillariophyceae</taxon>
        <taxon>Bacillariophycidae</taxon>
        <taxon>Bacillariales</taxon>
        <taxon>Bacillariaceae</taxon>
        <taxon>Cylindrotheca</taxon>
    </lineage>
</organism>
<feature type="region of interest" description="Disordered" evidence="1">
    <location>
        <begin position="156"/>
        <end position="181"/>
    </location>
</feature>
<comment type="caution">
    <text evidence="2">The sequence shown here is derived from an EMBL/GenBank/DDBJ whole genome shotgun (WGS) entry which is preliminary data.</text>
</comment>
<sequence length="226" mass="25659">MERKNLHQHHSEAFWKMAKRKMCHDRWLPAEEVIRCIIKKHNVVYASYTLNAALTKVFTGEIHVARRVKNILQTTKEGKKKRKKRFYFISKSPLLPRDIPRESAPFQEAWDFHESTQYYQASLLSSTTTVAKQQNIGTSPRRIQWKGFFLGEANSQGARENSLSTTSGQTANTTTSRSFTTDGNSATAVMTRTAGLPVPNWYTTVGTNHAAYPWVSHKPPISAVGF</sequence>
<accession>A0AAD2FGE2</accession>
<evidence type="ECO:0000313" key="3">
    <source>
        <dbReference type="Proteomes" id="UP001295423"/>
    </source>
</evidence>
<proteinExistence type="predicted"/>
<feature type="compositionally biased region" description="Low complexity" evidence="1">
    <location>
        <begin position="164"/>
        <end position="181"/>
    </location>
</feature>